<feature type="signal peptide" evidence="1">
    <location>
        <begin position="1"/>
        <end position="21"/>
    </location>
</feature>
<proteinExistence type="predicted"/>
<dbReference type="GeneID" id="20206316"/>
<keyword evidence="1" id="KW-0732">Signal</keyword>
<gene>
    <name evidence="3" type="primary">20206316</name>
    <name evidence="2" type="ORF">HELRODRAFT_177588</name>
</gene>
<dbReference type="CTD" id="20206316"/>
<protein>
    <recommendedName>
        <fullName evidence="5">Fucolectin tachylectin-4 pentraxin-1 domain-containing protein</fullName>
    </recommendedName>
</protein>
<evidence type="ECO:0000313" key="2">
    <source>
        <dbReference type="EMBL" id="ESN97926.1"/>
    </source>
</evidence>
<accession>T1FBW7</accession>
<dbReference type="HOGENOM" id="CLU_1534229_0_0_1"/>
<sequence>MNLLLLSTVIVIRSVNFLAKCQENVALGKIVFESSSEFPYNGSLVVDGLFSPPFCFKSLSSGYQKIIVDLIWLYQVDFVRIYGKTIKNDLNVGLATPKSMVIQCYNLTSRLNERNVLFSCPNPGNIISKKIIIEQNTTSPDVMLVCEVVVEGKYSEGRVISNCSFSFLLNNDLHN</sequence>
<dbReference type="SUPFAM" id="SSF49785">
    <property type="entry name" value="Galactose-binding domain-like"/>
    <property type="match status" value="1"/>
</dbReference>
<name>T1FBW7_HELRO</name>
<dbReference type="InterPro" id="IPR008979">
    <property type="entry name" value="Galactose-bd-like_sf"/>
</dbReference>
<keyword evidence="4" id="KW-1185">Reference proteome</keyword>
<dbReference type="RefSeq" id="XP_009023999.1">
    <property type="nucleotide sequence ID" value="XM_009025751.1"/>
</dbReference>
<organism evidence="3 4">
    <name type="scientific">Helobdella robusta</name>
    <name type="common">Californian leech</name>
    <dbReference type="NCBI Taxonomy" id="6412"/>
    <lineage>
        <taxon>Eukaryota</taxon>
        <taxon>Metazoa</taxon>
        <taxon>Spiralia</taxon>
        <taxon>Lophotrochozoa</taxon>
        <taxon>Annelida</taxon>
        <taxon>Clitellata</taxon>
        <taxon>Hirudinea</taxon>
        <taxon>Rhynchobdellida</taxon>
        <taxon>Glossiphoniidae</taxon>
        <taxon>Helobdella</taxon>
    </lineage>
</organism>
<evidence type="ECO:0008006" key="5">
    <source>
        <dbReference type="Google" id="ProtNLM"/>
    </source>
</evidence>
<feature type="chain" id="PRO_5010980499" description="Fucolectin tachylectin-4 pentraxin-1 domain-containing protein" evidence="1">
    <location>
        <begin position="22"/>
        <end position="175"/>
    </location>
</feature>
<dbReference type="EMBL" id="KB097269">
    <property type="protein sequence ID" value="ESN97926.1"/>
    <property type="molecule type" value="Genomic_DNA"/>
</dbReference>
<dbReference type="AlphaFoldDB" id="T1FBW7"/>
<reference evidence="2 4" key="2">
    <citation type="journal article" date="2013" name="Nature">
        <title>Insights into bilaterian evolution from three spiralian genomes.</title>
        <authorList>
            <person name="Simakov O."/>
            <person name="Marletaz F."/>
            <person name="Cho S.J."/>
            <person name="Edsinger-Gonzales E."/>
            <person name="Havlak P."/>
            <person name="Hellsten U."/>
            <person name="Kuo D.H."/>
            <person name="Larsson T."/>
            <person name="Lv J."/>
            <person name="Arendt D."/>
            <person name="Savage R."/>
            <person name="Osoegawa K."/>
            <person name="de Jong P."/>
            <person name="Grimwood J."/>
            <person name="Chapman J.A."/>
            <person name="Shapiro H."/>
            <person name="Aerts A."/>
            <person name="Otillar R.P."/>
            <person name="Terry A.Y."/>
            <person name="Boore J.L."/>
            <person name="Grigoriev I.V."/>
            <person name="Lindberg D.R."/>
            <person name="Seaver E.C."/>
            <person name="Weisblat D.A."/>
            <person name="Putnam N.H."/>
            <person name="Rokhsar D.S."/>
        </authorList>
    </citation>
    <scope>NUCLEOTIDE SEQUENCE</scope>
</reference>
<evidence type="ECO:0000313" key="4">
    <source>
        <dbReference type="Proteomes" id="UP000015101"/>
    </source>
</evidence>
<dbReference type="EMBL" id="AMQM01006099">
    <property type="status" value="NOT_ANNOTATED_CDS"/>
    <property type="molecule type" value="Genomic_DNA"/>
</dbReference>
<reference evidence="3" key="3">
    <citation type="submission" date="2015-06" db="UniProtKB">
        <authorList>
            <consortium name="EnsemblMetazoa"/>
        </authorList>
    </citation>
    <scope>IDENTIFICATION</scope>
</reference>
<dbReference type="InParanoid" id="T1FBW7"/>
<dbReference type="EnsemblMetazoa" id="HelroT177588">
    <property type="protein sequence ID" value="HelroP177588"/>
    <property type="gene ID" value="HelroG177588"/>
</dbReference>
<dbReference type="KEGG" id="hro:HELRODRAFT_177588"/>
<reference evidence="4" key="1">
    <citation type="submission" date="2012-12" db="EMBL/GenBank/DDBJ databases">
        <authorList>
            <person name="Hellsten U."/>
            <person name="Grimwood J."/>
            <person name="Chapman J.A."/>
            <person name="Shapiro H."/>
            <person name="Aerts A."/>
            <person name="Otillar R.P."/>
            <person name="Terry A.Y."/>
            <person name="Boore J.L."/>
            <person name="Simakov O."/>
            <person name="Marletaz F."/>
            <person name="Cho S.-J."/>
            <person name="Edsinger-Gonzales E."/>
            <person name="Havlak P."/>
            <person name="Kuo D.-H."/>
            <person name="Larsson T."/>
            <person name="Lv J."/>
            <person name="Arendt D."/>
            <person name="Savage R."/>
            <person name="Osoegawa K."/>
            <person name="de Jong P."/>
            <person name="Lindberg D.R."/>
            <person name="Seaver E.C."/>
            <person name="Weisblat D.A."/>
            <person name="Putnam N.H."/>
            <person name="Grigoriev I.V."/>
            <person name="Rokhsar D.S."/>
        </authorList>
    </citation>
    <scope>NUCLEOTIDE SEQUENCE</scope>
</reference>
<dbReference type="Gene3D" id="2.60.120.260">
    <property type="entry name" value="Galactose-binding domain-like"/>
    <property type="match status" value="1"/>
</dbReference>
<evidence type="ECO:0000313" key="3">
    <source>
        <dbReference type="EnsemblMetazoa" id="HelroP177588"/>
    </source>
</evidence>
<dbReference type="Proteomes" id="UP000015101">
    <property type="component" value="Unassembled WGS sequence"/>
</dbReference>
<evidence type="ECO:0000256" key="1">
    <source>
        <dbReference type="SAM" id="SignalP"/>
    </source>
</evidence>